<sequence>MKTSPSMMNEPFTASSAEPGGWIDPGIPRSTIIETLLQRHSVGPRWLTDPGPSERELATAIACALRAPDHGLLRPWRAVLIGRSQRAQLGDLFVRIALDQGRDAEDAAAEVERAQRGPVLLAWIARIQADIDDVPMHEQWMSAGGALTLFLTALHAMGYGAKTLSGRKCRHPLLQQAFCGPQEHLVAFVTVGTPTRASRPRGHDTIENFLGPWQPGAPPGVHTPN</sequence>
<dbReference type="GO" id="GO:0016491">
    <property type="term" value="F:oxidoreductase activity"/>
    <property type="evidence" value="ECO:0007669"/>
    <property type="project" value="UniProtKB-UniRule"/>
</dbReference>
<keyword evidence="5 7" id="KW-0560">Oxidoreductase</keyword>
<feature type="binding site" evidence="8">
    <location>
        <position position="66"/>
    </location>
    <ligand>
        <name>FMN</name>
        <dbReference type="ChEBI" id="CHEBI:58210"/>
        <note>ligand shared between dimeric partners</note>
    </ligand>
</feature>
<dbReference type="PANTHER" id="PTHR43821:SF1">
    <property type="entry name" value="NAD(P)H NITROREDUCTASE YDJA-RELATED"/>
    <property type="match status" value="1"/>
</dbReference>
<feature type="compositionally biased region" description="Polar residues" evidence="9">
    <location>
        <begin position="1"/>
        <end position="16"/>
    </location>
</feature>
<evidence type="ECO:0000256" key="4">
    <source>
        <dbReference type="ARBA" id="ARBA00022857"/>
    </source>
</evidence>
<dbReference type="Gene3D" id="3.40.109.10">
    <property type="entry name" value="NADH Oxidase"/>
    <property type="match status" value="1"/>
</dbReference>
<evidence type="ECO:0000256" key="5">
    <source>
        <dbReference type="ARBA" id="ARBA00023002"/>
    </source>
</evidence>
<organism evidence="11 12">
    <name type="scientific">Tepidimonas sediminis</name>
    <dbReference type="NCBI Taxonomy" id="2588941"/>
    <lineage>
        <taxon>Bacteria</taxon>
        <taxon>Pseudomonadati</taxon>
        <taxon>Pseudomonadota</taxon>
        <taxon>Betaproteobacteria</taxon>
        <taxon>Burkholderiales</taxon>
        <taxon>Tepidimonas</taxon>
    </lineage>
</organism>
<evidence type="ECO:0000256" key="6">
    <source>
        <dbReference type="ARBA" id="ARBA00023027"/>
    </source>
</evidence>
<reference evidence="11 12" key="1">
    <citation type="submission" date="2019-07" db="EMBL/GenBank/DDBJ databases">
        <title>Tepidimonas sediminis YIM 72259 draft genome.</title>
        <authorList>
            <person name="Da Costa M.S."/>
            <person name="Froufe H.J.C."/>
            <person name="Egas C."/>
            <person name="Albuquerque L."/>
        </authorList>
    </citation>
    <scope>NUCLEOTIDE SEQUENCE [LARGE SCALE GENOMIC DNA]</scope>
    <source>
        <strain evidence="11 12">YIM 72259</strain>
    </source>
</reference>
<dbReference type="RefSeq" id="WP_185970535.1">
    <property type="nucleotide sequence ID" value="NZ_VJND01000001.1"/>
</dbReference>
<comment type="caution">
    <text evidence="11">The sequence shown here is derived from an EMBL/GenBank/DDBJ whole genome shotgun (WGS) entry which is preliminary data.</text>
</comment>
<dbReference type="EC" id="1.-.-.-" evidence="7"/>
<keyword evidence="3 7" id="KW-0288">FMN</keyword>
<feature type="binding site" evidence="8">
    <location>
        <position position="70"/>
    </location>
    <ligand>
        <name>FMN</name>
        <dbReference type="ChEBI" id="CHEBI:58210"/>
        <note>ligand shared between dimeric partners</note>
    </ligand>
</feature>
<dbReference type="Pfam" id="PF00881">
    <property type="entry name" value="Nitroreductase"/>
    <property type="match status" value="1"/>
</dbReference>
<name>A0A554WUZ2_9BURK</name>
<evidence type="ECO:0000256" key="3">
    <source>
        <dbReference type="ARBA" id="ARBA00022643"/>
    </source>
</evidence>
<dbReference type="InterPro" id="IPR052530">
    <property type="entry name" value="NAD(P)H_nitroreductase"/>
</dbReference>
<comment type="similarity">
    <text evidence="1 7">Belongs to the nitroreductase family.</text>
</comment>
<evidence type="ECO:0000313" key="12">
    <source>
        <dbReference type="Proteomes" id="UP000320225"/>
    </source>
</evidence>
<accession>A0A554WUZ2</accession>
<evidence type="ECO:0000256" key="9">
    <source>
        <dbReference type="SAM" id="MobiDB-lite"/>
    </source>
</evidence>
<proteinExistence type="inferred from homology"/>
<evidence type="ECO:0000259" key="10">
    <source>
        <dbReference type="Pfam" id="PF00881"/>
    </source>
</evidence>
<dbReference type="PANTHER" id="PTHR43821">
    <property type="entry name" value="NAD(P)H NITROREDUCTASE YDJA-RELATED"/>
    <property type="match status" value="1"/>
</dbReference>
<keyword evidence="2 7" id="KW-0285">Flavoprotein</keyword>
<evidence type="ECO:0000256" key="2">
    <source>
        <dbReference type="ARBA" id="ARBA00022630"/>
    </source>
</evidence>
<gene>
    <name evidence="11" type="primary">ydjA_1</name>
    <name evidence="11" type="ORF">Tsedi_00229</name>
</gene>
<dbReference type="InterPro" id="IPR026021">
    <property type="entry name" value="YdjA-like"/>
</dbReference>
<evidence type="ECO:0000313" key="11">
    <source>
        <dbReference type="EMBL" id="TSE27394.1"/>
    </source>
</evidence>
<dbReference type="PIRSF" id="PIRSF000232">
    <property type="entry name" value="YdjA"/>
    <property type="match status" value="1"/>
</dbReference>
<protein>
    <recommendedName>
        <fullName evidence="7">Putative NAD(P)H nitroreductase</fullName>
        <ecNumber evidence="7">1.-.-.-</ecNumber>
    </recommendedName>
</protein>
<dbReference type="EMBL" id="VJND01000001">
    <property type="protein sequence ID" value="TSE27394.1"/>
    <property type="molecule type" value="Genomic_DNA"/>
</dbReference>
<dbReference type="InterPro" id="IPR029479">
    <property type="entry name" value="Nitroreductase"/>
</dbReference>
<evidence type="ECO:0000256" key="8">
    <source>
        <dbReference type="PIRSR" id="PIRSR000232-1"/>
    </source>
</evidence>
<dbReference type="Proteomes" id="UP000320225">
    <property type="component" value="Unassembled WGS sequence"/>
</dbReference>
<feature type="binding site" description="in other chain" evidence="8">
    <location>
        <begin position="39"/>
        <end position="41"/>
    </location>
    <ligand>
        <name>FMN</name>
        <dbReference type="ChEBI" id="CHEBI:58210"/>
        <note>ligand shared between dimeric partners</note>
    </ligand>
</feature>
<keyword evidence="4 7" id="KW-0521">NADP</keyword>
<dbReference type="SUPFAM" id="SSF55469">
    <property type="entry name" value="FMN-dependent nitroreductase-like"/>
    <property type="match status" value="1"/>
</dbReference>
<comment type="cofactor">
    <cofactor evidence="8">
        <name>FMN</name>
        <dbReference type="ChEBI" id="CHEBI:58210"/>
    </cofactor>
    <text evidence="8">Binds 1 FMN per subunit.</text>
</comment>
<dbReference type="AlphaFoldDB" id="A0A554WUZ2"/>
<evidence type="ECO:0000256" key="1">
    <source>
        <dbReference type="ARBA" id="ARBA00007118"/>
    </source>
</evidence>
<dbReference type="InterPro" id="IPR000415">
    <property type="entry name" value="Nitroreductase-like"/>
</dbReference>
<keyword evidence="12" id="KW-1185">Reference proteome</keyword>
<feature type="domain" description="Nitroreductase" evidence="10">
    <location>
        <begin position="37"/>
        <end position="192"/>
    </location>
</feature>
<keyword evidence="6 7" id="KW-0520">NAD</keyword>
<evidence type="ECO:0000256" key="7">
    <source>
        <dbReference type="PIRNR" id="PIRNR000232"/>
    </source>
</evidence>
<feature type="region of interest" description="Disordered" evidence="9">
    <location>
        <begin position="1"/>
        <end position="23"/>
    </location>
</feature>